<evidence type="ECO:0000313" key="2">
    <source>
        <dbReference type="EMBL" id="MER2249835.1"/>
    </source>
</evidence>
<organism evidence="2 3">
    <name type="scientific">Methylorubrum podarium</name>
    <dbReference type="NCBI Taxonomy" id="200476"/>
    <lineage>
        <taxon>Bacteria</taxon>
        <taxon>Pseudomonadati</taxon>
        <taxon>Pseudomonadota</taxon>
        <taxon>Alphaproteobacteria</taxon>
        <taxon>Hyphomicrobiales</taxon>
        <taxon>Methylobacteriaceae</taxon>
        <taxon>Methylorubrum</taxon>
    </lineage>
</organism>
<dbReference type="EMBL" id="JBELQE010000049">
    <property type="protein sequence ID" value="MER2249835.1"/>
    <property type="molecule type" value="Genomic_DNA"/>
</dbReference>
<dbReference type="Proteomes" id="UP001480955">
    <property type="component" value="Unassembled WGS sequence"/>
</dbReference>
<dbReference type="RefSeq" id="WP_350393555.1">
    <property type="nucleotide sequence ID" value="NZ_JBELQE010000049.1"/>
</dbReference>
<proteinExistence type="predicted"/>
<protein>
    <recommendedName>
        <fullName evidence="4">Transposase</fullName>
    </recommendedName>
</protein>
<evidence type="ECO:0008006" key="4">
    <source>
        <dbReference type="Google" id="ProtNLM"/>
    </source>
</evidence>
<evidence type="ECO:0000313" key="3">
    <source>
        <dbReference type="Proteomes" id="UP001480955"/>
    </source>
</evidence>
<name>A0ABV1QKD4_9HYPH</name>
<keyword evidence="3" id="KW-1185">Reference proteome</keyword>
<feature type="region of interest" description="Disordered" evidence="1">
    <location>
        <begin position="1"/>
        <end position="32"/>
    </location>
</feature>
<evidence type="ECO:0000256" key="1">
    <source>
        <dbReference type="SAM" id="MobiDB-lite"/>
    </source>
</evidence>
<sequence length="50" mass="5316">MSGRSGLAGESVRRYDNCSPKGRQGSPGCSGRTIRMGMLDTLVTERLVAT</sequence>
<gene>
    <name evidence="2" type="ORF">ABS772_07890</name>
</gene>
<accession>A0ABV1QKD4</accession>
<comment type="caution">
    <text evidence="2">The sequence shown here is derived from an EMBL/GenBank/DDBJ whole genome shotgun (WGS) entry which is preliminary data.</text>
</comment>
<reference evidence="2 3" key="1">
    <citation type="submission" date="2024-06" db="EMBL/GenBank/DDBJ databases">
        <authorList>
            <person name="Campbell A.G."/>
        </authorList>
    </citation>
    <scope>NUCLEOTIDE SEQUENCE [LARGE SCALE GENOMIC DNA]</scope>
    <source>
        <strain evidence="2 3">EM12</strain>
    </source>
</reference>